<dbReference type="NCBIfam" id="TIGR00360">
    <property type="entry name" value="ComEC_N-term"/>
    <property type="match status" value="1"/>
</dbReference>
<proteinExistence type="predicted"/>
<evidence type="ECO:0000256" key="6">
    <source>
        <dbReference type="SAM" id="Phobius"/>
    </source>
</evidence>
<dbReference type="SMART" id="SM00849">
    <property type="entry name" value="Lactamase_B"/>
    <property type="match status" value="1"/>
</dbReference>
<keyword evidence="3 6" id="KW-0812">Transmembrane</keyword>
<dbReference type="Gene3D" id="3.60.15.10">
    <property type="entry name" value="Ribonuclease Z/Hydroxyacylglutathione hydrolase-like"/>
    <property type="match status" value="1"/>
</dbReference>
<feature type="transmembrane region" description="Helical" evidence="6">
    <location>
        <begin position="462"/>
        <end position="479"/>
    </location>
</feature>
<dbReference type="InterPro" id="IPR004797">
    <property type="entry name" value="Competence_ComEC/Rec2"/>
</dbReference>
<evidence type="ECO:0000313" key="8">
    <source>
        <dbReference type="EMBL" id="SKA88011.1"/>
    </source>
</evidence>
<feature type="domain" description="Metallo-beta-lactamase" evidence="7">
    <location>
        <begin position="496"/>
        <end position="708"/>
    </location>
</feature>
<dbReference type="RefSeq" id="WP_078816524.1">
    <property type="nucleotide sequence ID" value="NZ_FUYJ01000001.1"/>
</dbReference>
<dbReference type="PANTHER" id="PTHR30619">
    <property type="entry name" value="DNA INTERNALIZATION/COMPETENCE PROTEIN COMEC/REC2"/>
    <property type="match status" value="1"/>
</dbReference>
<evidence type="ECO:0000256" key="1">
    <source>
        <dbReference type="ARBA" id="ARBA00004651"/>
    </source>
</evidence>
<dbReference type="InterPro" id="IPR052159">
    <property type="entry name" value="Competence_DNA_uptake"/>
</dbReference>
<feature type="transmembrane region" description="Helical" evidence="6">
    <location>
        <begin position="250"/>
        <end position="269"/>
    </location>
</feature>
<dbReference type="GO" id="GO:0005886">
    <property type="term" value="C:plasma membrane"/>
    <property type="evidence" value="ECO:0007669"/>
    <property type="project" value="UniProtKB-SubCell"/>
</dbReference>
<dbReference type="InterPro" id="IPR001279">
    <property type="entry name" value="Metallo-B-lactamas"/>
</dbReference>
<protein>
    <submittedName>
        <fullName evidence="8">Competence protein ComEC</fullName>
    </submittedName>
</protein>
<evidence type="ECO:0000256" key="3">
    <source>
        <dbReference type="ARBA" id="ARBA00022692"/>
    </source>
</evidence>
<feature type="transmembrane region" description="Helical" evidence="6">
    <location>
        <begin position="6"/>
        <end position="31"/>
    </location>
</feature>
<evidence type="ECO:0000256" key="4">
    <source>
        <dbReference type="ARBA" id="ARBA00022989"/>
    </source>
</evidence>
<gene>
    <name evidence="8" type="ORF">SAMN04244570_0605</name>
</gene>
<dbReference type="AlphaFoldDB" id="A0A1T4XFZ9"/>
<keyword evidence="9" id="KW-1185">Reference proteome</keyword>
<feature type="transmembrane region" description="Helical" evidence="6">
    <location>
        <begin position="304"/>
        <end position="330"/>
    </location>
</feature>
<dbReference type="CDD" id="cd07731">
    <property type="entry name" value="ComA-like_MBL-fold"/>
    <property type="match status" value="1"/>
</dbReference>
<comment type="subcellular location">
    <subcellularLocation>
        <location evidence="1">Cell membrane</location>
        <topology evidence="1">Multi-pass membrane protein</topology>
    </subcellularLocation>
</comment>
<dbReference type="InterPro" id="IPR035681">
    <property type="entry name" value="ComA-like_MBL"/>
</dbReference>
<feature type="transmembrane region" description="Helical" evidence="6">
    <location>
        <begin position="342"/>
        <end position="365"/>
    </location>
</feature>
<feature type="transmembrane region" description="Helical" evidence="6">
    <location>
        <begin position="219"/>
        <end position="238"/>
    </location>
</feature>
<feature type="transmembrane region" description="Helical" evidence="6">
    <location>
        <begin position="377"/>
        <end position="400"/>
    </location>
</feature>
<organism evidence="8 9">
    <name type="scientific">Sporosarcina newyorkensis</name>
    <dbReference type="NCBI Taxonomy" id="759851"/>
    <lineage>
        <taxon>Bacteria</taxon>
        <taxon>Bacillati</taxon>
        <taxon>Bacillota</taxon>
        <taxon>Bacilli</taxon>
        <taxon>Bacillales</taxon>
        <taxon>Caryophanaceae</taxon>
        <taxon>Sporosarcina</taxon>
    </lineage>
</organism>
<dbReference type="EMBL" id="FUYJ01000001">
    <property type="protein sequence ID" value="SKA88011.1"/>
    <property type="molecule type" value="Genomic_DNA"/>
</dbReference>
<dbReference type="InterPro" id="IPR004477">
    <property type="entry name" value="ComEC_N"/>
</dbReference>
<dbReference type="Pfam" id="PF00753">
    <property type="entry name" value="Lactamase_B"/>
    <property type="match status" value="1"/>
</dbReference>
<dbReference type="PANTHER" id="PTHR30619:SF1">
    <property type="entry name" value="RECOMBINATION PROTEIN 2"/>
    <property type="match status" value="1"/>
</dbReference>
<evidence type="ECO:0000259" key="7">
    <source>
        <dbReference type="SMART" id="SM00849"/>
    </source>
</evidence>
<keyword evidence="2" id="KW-1003">Cell membrane</keyword>
<accession>A0A1T4XFZ9</accession>
<dbReference type="GO" id="GO:0030420">
    <property type="term" value="P:establishment of competence for transformation"/>
    <property type="evidence" value="ECO:0007669"/>
    <property type="project" value="InterPro"/>
</dbReference>
<reference evidence="9" key="1">
    <citation type="submission" date="2017-02" db="EMBL/GenBank/DDBJ databases">
        <authorList>
            <person name="Varghese N."/>
            <person name="Submissions S."/>
        </authorList>
    </citation>
    <scope>NUCLEOTIDE SEQUENCE [LARGE SCALE GENOMIC DNA]</scope>
    <source>
        <strain evidence="9">DSM 23966</strain>
    </source>
</reference>
<dbReference type="SUPFAM" id="SSF56281">
    <property type="entry name" value="Metallo-hydrolase/oxidoreductase"/>
    <property type="match status" value="1"/>
</dbReference>
<feature type="transmembrane region" description="Helical" evidence="6">
    <location>
        <begin position="38"/>
        <end position="56"/>
    </location>
</feature>
<keyword evidence="5 6" id="KW-0472">Membrane</keyword>
<dbReference type="Proteomes" id="UP000190042">
    <property type="component" value="Unassembled WGS sequence"/>
</dbReference>
<feature type="transmembrane region" description="Helical" evidence="6">
    <location>
        <begin position="440"/>
        <end position="457"/>
    </location>
</feature>
<evidence type="ECO:0000313" key="9">
    <source>
        <dbReference type="Proteomes" id="UP000190042"/>
    </source>
</evidence>
<evidence type="ECO:0000256" key="5">
    <source>
        <dbReference type="ARBA" id="ARBA00023136"/>
    </source>
</evidence>
<evidence type="ECO:0000256" key="2">
    <source>
        <dbReference type="ARBA" id="ARBA00022475"/>
    </source>
</evidence>
<dbReference type="Pfam" id="PF03772">
    <property type="entry name" value="Competence"/>
    <property type="match status" value="1"/>
</dbReference>
<name>A0A1T4XFZ9_9BACL</name>
<sequence length="754" mass="85023">MYIAILIAISAFAAELSGSLLLLNLLFLIPFLFLRRDFLHLFLCTATVFLSFYYFSHKTSSLPDHSSTVIFQWKDQAKIDGGKVKGFARLVDGTVVYLMYPFESEHEKERFQSINLAAYQFTAVVQQKDSEPAAHPYAFDMQRYLRMNGAAGILEVTELQSGERLSTVRSRLSHYRHDIKKHIEMNFPQSLVTEAEALLIGDRSGMTEALQKEYRTLGITHLFAISGLHVGLLTFFIREILLRLGFRKEWVTYCLLIFLPIYACIAGGAPSVWRAVTVTMILLLAASGRLKLRLDDALALSAMGFVWLHPFIVFQPGFQLSYLAAFSLLYSSKILTNAKNSLHVSFLVTVITQVALYPVLLYHFFELSISSFVANLLYVPLYSVVILPANLVLLACSYLLPPLSNTLFIVYEPFRQWIGSMTSWFASLPCQVWTPGQPDGIGAALAVVGILLFLVCLERKKSIVFGVICLLMPAVYLEFKPILHTDVIVSYVDVGQGDSTIIEMPFRKAVYVIDTGGVIHFGEKNWKTPEQSFEVGRNIVVAYLKAKGITTIDKLIITHADLDHMEGADEVLEELRVRKIHIPPGSEREKTMDEVLRLAKQKNVPVQLVGEGAHWKLGTYHFQYLAPEEREYDGNDSSLVMMMATEDLSFIFPGDLESDGEQRFLRRYPTTDFGRVVLKAGHHGSKTSSTEPFIRFLEPEFVVISAGRNSRYGHPHAEVVERFDEHGIPYWSTAERGTIEIRVKGQSYSVSSSR</sequence>
<keyword evidence="4 6" id="KW-1133">Transmembrane helix</keyword>
<dbReference type="InterPro" id="IPR036866">
    <property type="entry name" value="RibonucZ/Hydroxyglut_hydro"/>
</dbReference>
<dbReference type="NCBIfam" id="TIGR00361">
    <property type="entry name" value="ComEC_Rec2"/>
    <property type="match status" value="1"/>
</dbReference>